<sequence>MTTQVTEDQDSDVFRHLFILDTPSHRPDQSQYWRLQLGNTLRKRLTIFTDAPHGYYLVDDDRSEGKHEILGFFEGEDVYRALHDLRQARRSEPPVSDAALTAVNSDKSLAEAPPMSAHPRRGKGARQGSPYHGSASHTHVSSPSMPTPTSTSLSNPTSTASTIPSPPPVGSSSGPGLPPLSPWIIANDCNSLIPLTQGVSPARVLNDALYTMRIKVDASQVDTGVTGMPDYILPIDTDVHDFTA</sequence>
<comment type="caution">
    <text evidence="2">The sequence shown here is derived from an EMBL/GenBank/DDBJ whole genome shotgun (WGS) entry which is preliminary data.</text>
</comment>
<keyword evidence="3" id="KW-1185">Reference proteome</keyword>
<evidence type="ECO:0000256" key="1">
    <source>
        <dbReference type="SAM" id="MobiDB-lite"/>
    </source>
</evidence>
<gene>
    <name evidence="2" type="ORF">TRAPUB_10390</name>
</gene>
<organism evidence="2 3">
    <name type="scientific">Trametes pubescens</name>
    <name type="common">White-rot fungus</name>
    <dbReference type="NCBI Taxonomy" id="154538"/>
    <lineage>
        <taxon>Eukaryota</taxon>
        <taxon>Fungi</taxon>
        <taxon>Dikarya</taxon>
        <taxon>Basidiomycota</taxon>
        <taxon>Agaricomycotina</taxon>
        <taxon>Agaricomycetes</taxon>
        <taxon>Polyporales</taxon>
        <taxon>Polyporaceae</taxon>
        <taxon>Trametes</taxon>
    </lineage>
</organism>
<dbReference type="Proteomes" id="UP000184267">
    <property type="component" value="Unassembled WGS sequence"/>
</dbReference>
<feature type="region of interest" description="Disordered" evidence="1">
    <location>
        <begin position="104"/>
        <end position="175"/>
    </location>
</feature>
<name>A0A1M2VZU5_TRAPU</name>
<dbReference type="AlphaFoldDB" id="A0A1M2VZU5"/>
<protein>
    <submittedName>
        <fullName evidence="2">Uncharacterized protein</fullName>
    </submittedName>
</protein>
<dbReference type="OrthoDB" id="2765201at2759"/>
<reference evidence="2 3" key="1">
    <citation type="submission" date="2016-10" db="EMBL/GenBank/DDBJ databases">
        <title>Genome sequence of the basidiomycete white-rot fungus Trametes pubescens.</title>
        <authorList>
            <person name="Makela M.R."/>
            <person name="Granchi Z."/>
            <person name="Peng M."/>
            <person name="De Vries R.P."/>
            <person name="Grigoriev I."/>
            <person name="Riley R."/>
            <person name="Hilden K."/>
        </authorList>
    </citation>
    <scope>NUCLEOTIDE SEQUENCE [LARGE SCALE GENOMIC DNA]</scope>
    <source>
        <strain evidence="2 3">FBCC735</strain>
    </source>
</reference>
<dbReference type="EMBL" id="MNAD01000433">
    <property type="protein sequence ID" value="OJT13063.1"/>
    <property type="molecule type" value="Genomic_DNA"/>
</dbReference>
<feature type="compositionally biased region" description="Low complexity" evidence="1">
    <location>
        <begin position="136"/>
        <end position="163"/>
    </location>
</feature>
<evidence type="ECO:0000313" key="2">
    <source>
        <dbReference type="EMBL" id="OJT13063.1"/>
    </source>
</evidence>
<evidence type="ECO:0000313" key="3">
    <source>
        <dbReference type="Proteomes" id="UP000184267"/>
    </source>
</evidence>
<accession>A0A1M2VZU5</accession>
<proteinExistence type="predicted"/>